<dbReference type="RefSeq" id="WP_020582894.1">
    <property type="nucleotide sequence ID" value="NZ_JOJP01000001.1"/>
</dbReference>
<evidence type="ECO:0000313" key="2">
    <source>
        <dbReference type="Proteomes" id="UP000027997"/>
    </source>
</evidence>
<evidence type="ECO:0008006" key="3">
    <source>
        <dbReference type="Google" id="ProtNLM"/>
    </source>
</evidence>
<sequence>MIIALLSFSVMTNQAYSATVQPDKPSWSYSLKKRAVPVLTQTLFSIDKLQTQSPLLSWALKSSLLKAFQAVSRVSKTYVLTYQDIKTFNDYAKSTRYGYYDLSFRDKKIYFIANEDLANKVIALEGQEINNFTNRRLLTPENWFLLEHNPVAARDMFHHAYGRKQAAFFHHAFERLQQLPDLSALLTDNITSGYLYGDRAEDQISNLLTQIYFQILFSNPSPEYPVNRNIQQHVGENYRQINSLYDQLEEHTGKYNLKANNFIHGNKPFPKVQPYSNIRTLKQFYKVLCLLYDIDPLLDDVQNSHPQLTRRETLALKTVELLKTNNAAVLPVFTPSLTQDIDNISPEEAVNIVFNLLSWIDNSLNISNTATNFVIHVAEQHKENQHLVNMGKLFVDEVHNLRALATLFPRKVNQPFLVTTTTNTGEHHILFKTGDKILITNSLKGHAFGYEPRKCPSRPYSTYILPQFLHYLFQHYHARYDTHPRLSPDSASWFWNKLDVRPLVLEPRLTISGAAMQ</sequence>
<proteinExistence type="predicted"/>
<reference evidence="1 2" key="1">
    <citation type="submission" date="2014-06" db="EMBL/GenBank/DDBJ databases">
        <title>Whole Genome Sequences of Three Symbiotic Endozoicomonas Bacteria.</title>
        <authorList>
            <person name="Neave M.J."/>
            <person name="Apprill A."/>
            <person name="Voolstra C.R."/>
        </authorList>
    </citation>
    <scope>NUCLEOTIDE SEQUENCE [LARGE SCALE GENOMIC DNA]</scope>
    <source>
        <strain evidence="1 2">DSM 22380</strain>
    </source>
</reference>
<accession>A0A081KAY3</accession>
<gene>
    <name evidence="1" type="ORF">GV64_11680</name>
</gene>
<dbReference type="EMBL" id="JOJP01000001">
    <property type="protein sequence ID" value="KEI71309.1"/>
    <property type="molecule type" value="Genomic_DNA"/>
</dbReference>
<keyword evidence="2" id="KW-1185">Reference proteome</keyword>
<protein>
    <recommendedName>
        <fullName evidence="3">Cytochrome P450</fullName>
    </recommendedName>
</protein>
<evidence type="ECO:0000313" key="1">
    <source>
        <dbReference type="EMBL" id="KEI71309.1"/>
    </source>
</evidence>
<dbReference type="Proteomes" id="UP000027997">
    <property type="component" value="Unassembled WGS sequence"/>
</dbReference>
<dbReference type="AlphaFoldDB" id="A0A081KAY3"/>
<organism evidence="1 2">
    <name type="scientific">Endozoicomonas elysicola</name>
    <dbReference type="NCBI Taxonomy" id="305900"/>
    <lineage>
        <taxon>Bacteria</taxon>
        <taxon>Pseudomonadati</taxon>
        <taxon>Pseudomonadota</taxon>
        <taxon>Gammaproteobacteria</taxon>
        <taxon>Oceanospirillales</taxon>
        <taxon>Endozoicomonadaceae</taxon>
        <taxon>Endozoicomonas</taxon>
    </lineage>
</organism>
<name>A0A081KAY3_9GAMM</name>
<comment type="caution">
    <text evidence="1">The sequence shown here is derived from an EMBL/GenBank/DDBJ whole genome shotgun (WGS) entry which is preliminary data.</text>
</comment>